<evidence type="ECO:0000313" key="4">
    <source>
        <dbReference type="EMBL" id="SEA03934.1"/>
    </source>
</evidence>
<evidence type="ECO:0000256" key="3">
    <source>
        <dbReference type="ARBA" id="ARBA00022729"/>
    </source>
</evidence>
<dbReference type="OrthoDB" id="1524955at2"/>
<evidence type="ECO:0000313" key="5">
    <source>
        <dbReference type="Proteomes" id="UP000198951"/>
    </source>
</evidence>
<evidence type="ECO:0000256" key="1">
    <source>
        <dbReference type="ARBA" id="ARBA00003989"/>
    </source>
</evidence>
<keyword evidence="5" id="KW-1185">Reference proteome</keyword>
<reference evidence="5" key="1">
    <citation type="submission" date="2016-10" db="EMBL/GenBank/DDBJ databases">
        <authorList>
            <person name="Varghese N."/>
            <person name="Submissions S."/>
        </authorList>
    </citation>
    <scope>NUCLEOTIDE SEQUENCE [LARGE SCALE GENOMIC DNA]</scope>
    <source>
        <strain evidence="5">DSM 22376</strain>
    </source>
</reference>
<gene>
    <name evidence="4" type="ORF">SAMN05443667_101705</name>
</gene>
<accession>A0A1H3XZ99</accession>
<organism evidence="4 5">
    <name type="scientific">Flavobacterium gillisiae</name>
    <dbReference type="NCBI Taxonomy" id="150146"/>
    <lineage>
        <taxon>Bacteria</taxon>
        <taxon>Pseudomonadati</taxon>
        <taxon>Bacteroidota</taxon>
        <taxon>Flavobacteriia</taxon>
        <taxon>Flavobacteriales</taxon>
        <taxon>Flavobacteriaceae</taxon>
        <taxon>Flavobacterium</taxon>
    </lineage>
</organism>
<dbReference type="InterPro" id="IPR018900">
    <property type="entry name" value="Curli_CsgE"/>
</dbReference>
<keyword evidence="3" id="KW-0732">Signal</keyword>
<dbReference type="Proteomes" id="UP000198951">
    <property type="component" value="Unassembled WGS sequence"/>
</dbReference>
<dbReference type="EMBL" id="FNRD01000001">
    <property type="protein sequence ID" value="SEA03934.1"/>
    <property type="molecule type" value="Genomic_DNA"/>
</dbReference>
<dbReference type="Pfam" id="PF10627">
    <property type="entry name" value="CsgE"/>
    <property type="match status" value="1"/>
</dbReference>
<sequence length="87" mass="10664">MGKDFYDLYYYLYNEYKINSNKLVVINEEFSFSRNTKISININNEVVNEFLSRPDEEYIEAMAQQSIYQTYLYLKNLEKESKYFTQY</sequence>
<proteinExistence type="predicted"/>
<comment type="function">
    <text evidence="1">May be involved in the biogenesis of curli organelles.</text>
</comment>
<protein>
    <recommendedName>
        <fullName evidence="2">Curli production assembly/transport component CsgE</fullName>
    </recommendedName>
</protein>
<evidence type="ECO:0000256" key="2">
    <source>
        <dbReference type="ARBA" id="ARBA00014024"/>
    </source>
</evidence>
<dbReference type="STRING" id="150146.SAMN05443667_101705"/>
<name>A0A1H3XZ99_9FLAO</name>
<dbReference type="AlphaFoldDB" id="A0A1H3XZ99"/>